<evidence type="ECO:0000256" key="2">
    <source>
        <dbReference type="ARBA" id="ARBA00013824"/>
    </source>
</evidence>
<dbReference type="Proteomes" id="UP001162029">
    <property type="component" value="Unassembled WGS sequence"/>
</dbReference>
<dbReference type="CDD" id="cd01887">
    <property type="entry name" value="IF2_eIF5B"/>
    <property type="match status" value="1"/>
</dbReference>
<dbReference type="PANTHER" id="PTHR43381">
    <property type="entry name" value="TRANSLATION INITIATION FACTOR IF-2-RELATED"/>
    <property type="match status" value="1"/>
</dbReference>
<dbReference type="PRINTS" id="PR00315">
    <property type="entry name" value="ELONGATNFCT"/>
</dbReference>
<evidence type="ECO:0000256" key="6">
    <source>
        <dbReference type="ARBA" id="ARBA00023134"/>
    </source>
</evidence>
<dbReference type="SUPFAM" id="SSF52156">
    <property type="entry name" value="Initiation factor IF2/eIF5b, domain 3"/>
    <property type="match status" value="1"/>
</dbReference>
<evidence type="ECO:0000256" key="4">
    <source>
        <dbReference type="ARBA" id="ARBA00022741"/>
    </source>
</evidence>
<feature type="compositionally biased region" description="Basic and acidic residues" evidence="9">
    <location>
        <begin position="214"/>
        <end position="230"/>
    </location>
</feature>
<evidence type="ECO:0000256" key="5">
    <source>
        <dbReference type="ARBA" id="ARBA00022917"/>
    </source>
</evidence>
<dbReference type="SUPFAM" id="SSF52540">
    <property type="entry name" value="P-loop containing nucleoside triphosphate hydrolases"/>
    <property type="match status" value="1"/>
</dbReference>
<feature type="coiled-coil region" evidence="8">
    <location>
        <begin position="134"/>
        <end position="161"/>
    </location>
</feature>
<evidence type="ECO:0000256" key="8">
    <source>
        <dbReference type="SAM" id="Coils"/>
    </source>
</evidence>
<dbReference type="FunFam" id="2.40.30.10:FF:000026">
    <property type="entry name" value="Eukaryotic translation initiation factor 5B"/>
    <property type="match status" value="1"/>
</dbReference>
<organism evidence="11 12">
    <name type="scientific">Peronospora destructor</name>
    <dbReference type="NCBI Taxonomy" id="86335"/>
    <lineage>
        <taxon>Eukaryota</taxon>
        <taxon>Sar</taxon>
        <taxon>Stramenopiles</taxon>
        <taxon>Oomycota</taxon>
        <taxon>Peronosporomycetes</taxon>
        <taxon>Peronosporales</taxon>
        <taxon>Peronosporaceae</taxon>
        <taxon>Peronospora</taxon>
    </lineage>
</organism>
<dbReference type="InterPro" id="IPR005225">
    <property type="entry name" value="Small_GTP-bd"/>
</dbReference>
<keyword evidence="8" id="KW-0175">Coiled coil</keyword>
<evidence type="ECO:0000256" key="9">
    <source>
        <dbReference type="SAM" id="MobiDB-lite"/>
    </source>
</evidence>
<dbReference type="GO" id="GO:0005525">
    <property type="term" value="F:GTP binding"/>
    <property type="evidence" value="ECO:0007669"/>
    <property type="project" value="UniProtKB-KW"/>
</dbReference>
<dbReference type="Gene3D" id="2.40.30.10">
    <property type="entry name" value="Translation factors"/>
    <property type="match status" value="2"/>
</dbReference>
<feature type="compositionally biased region" description="Basic residues" evidence="9">
    <location>
        <begin position="204"/>
        <end position="213"/>
    </location>
</feature>
<keyword evidence="6" id="KW-0342">GTP-binding</keyword>
<comment type="caution">
    <text evidence="11">The sequence shown here is derived from an EMBL/GenBank/DDBJ whole genome shotgun (WGS) entry which is preliminary data.</text>
</comment>
<dbReference type="PANTHER" id="PTHR43381:SF4">
    <property type="entry name" value="EUKARYOTIC TRANSLATION INITIATION FACTOR 5B"/>
    <property type="match status" value="1"/>
</dbReference>
<feature type="region of interest" description="Disordered" evidence="9">
    <location>
        <begin position="202"/>
        <end position="289"/>
    </location>
</feature>
<feature type="region of interest" description="Disordered" evidence="9">
    <location>
        <begin position="1"/>
        <end position="63"/>
    </location>
</feature>
<dbReference type="Gene3D" id="3.40.50.300">
    <property type="entry name" value="P-loop containing nucleotide triphosphate hydrolases"/>
    <property type="match status" value="1"/>
</dbReference>
<dbReference type="EMBL" id="CANTFM010001916">
    <property type="protein sequence ID" value="CAI5743726.1"/>
    <property type="molecule type" value="Genomic_DNA"/>
</dbReference>
<dbReference type="FunFam" id="2.40.30.10:FF:000013">
    <property type="entry name" value="eukaryotic translation initiation factor 5B"/>
    <property type="match status" value="1"/>
</dbReference>
<dbReference type="FunFam" id="3.40.50.300:FF:000112">
    <property type="entry name" value="Eukaryotic translation initiation factor 5B"/>
    <property type="match status" value="1"/>
</dbReference>
<dbReference type="Pfam" id="PF00009">
    <property type="entry name" value="GTP_EFTU"/>
    <property type="match status" value="1"/>
</dbReference>
<feature type="region of interest" description="Disordered" evidence="9">
    <location>
        <begin position="76"/>
        <end position="119"/>
    </location>
</feature>
<proteinExistence type="inferred from homology"/>
<dbReference type="SUPFAM" id="SSF50447">
    <property type="entry name" value="Translation proteins"/>
    <property type="match status" value="1"/>
</dbReference>
<feature type="compositionally biased region" description="Basic residues" evidence="9">
    <location>
        <begin position="87"/>
        <end position="97"/>
    </location>
</feature>
<dbReference type="GO" id="GO:0003924">
    <property type="term" value="F:GTPase activity"/>
    <property type="evidence" value="ECO:0007669"/>
    <property type="project" value="InterPro"/>
</dbReference>
<dbReference type="CDD" id="cd03703">
    <property type="entry name" value="aeIF5B_II"/>
    <property type="match status" value="1"/>
</dbReference>
<dbReference type="InterPro" id="IPR015760">
    <property type="entry name" value="TIF_IF2"/>
</dbReference>
<keyword evidence="4" id="KW-0547">Nucleotide-binding</keyword>
<dbReference type="InterPro" id="IPR027417">
    <property type="entry name" value="P-loop_NTPase"/>
</dbReference>
<feature type="compositionally biased region" description="Basic residues" evidence="9">
    <location>
        <begin position="1"/>
        <end position="11"/>
    </location>
</feature>
<keyword evidence="3" id="KW-0396">Initiation factor</keyword>
<dbReference type="CDD" id="cd16266">
    <property type="entry name" value="IF2_aeIF5B_IV"/>
    <property type="match status" value="1"/>
</dbReference>
<dbReference type="GO" id="GO:0005739">
    <property type="term" value="C:mitochondrion"/>
    <property type="evidence" value="ECO:0007669"/>
    <property type="project" value="TreeGrafter"/>
</dbReference>
<evidence type="ECO:0000313" key="11">
    <source>
        <dbReference type="EMBL" id="CAI5743726.1"/>
    </source>
</evidence>
<keyword evidence="5" id="KW-0648">Protein biosynthesis</keyword>
<dbReference type="InterPro" id="IPR009000">
    <property type="entry name" value="Transl_B-barrel_sf"/>
</dbReference>
<feature type="compositionally biased region" description="Basic and acidic residues" evidence="9">
    <location>
        <begin position="319"/>
        <end position="354"/>
    </location>
</feature>
<keyword evidence="12" id="KW-1185">Reference proteome</keyword>
<dbReference type="Pfam" id="PF14578">
    <property type="entry name" value="GTP_EFTU_D4"/>
    <property type="match status" value="1"/>
</dbReference>
<sequence>MAPKKGKKTAKKTATTAAVSDDLDDLLNELVLTEDRTKEQTPEEEEKQQQEEEGTKQDKDVDAAAAAAAYLASLGVTSSIGGEKKDDKKKKKKGKKKLNADAKKDDDKRPMSAAAKALAGATDGLKGRAGTLAEIEAEEEIRRKKKEARAAKIERQKKEGTYMTKAQKQKAAKAQVALEAMQQAGLMPESVGEKKTVVYLDNKKKSKKSKNHKGFQEFEPKKVDLKKEEEIDKEEEAENAAEVQEEEAEAPDAWDDEDWEASDVVASLEDKLQEVKEESAAGDSDGDEDLIVLEQKKAQERLRQQGIALKKRREEQAEQMRLEAEEQHQLSKAKLEAERKKKEAADRRRDREAAARANVSLDNLRSPICCIMGHVDTGKTKLLDNIRKTKVQDAEAGGITQQIGATFFPVEAIRQKTARLNETMKLDFRLPGLLVIDTPGHESFTNLRNRGSSLCDIAILVVDIMHGLEPQTLESLRLLRQKKAPFVVALNKIDRCYGWKTMPDMPVQEALKHQNEHVIREFEDRMKAIIVEFAELKLNAEVYWRNKDLAHTVSLIPTSAISGEGVPDLLMMLIRLTQERMAKSLAFVDILQCTVLEVKVIEGLGTTIDTILVNGTLEEGTSIVVCTLDGPVVTTIRSLLTPHPMKEIRVKGEYIHHQKMKAAMGVKICAQGLEKAVAGTQIHVVGPDDDVEELKDSVMSDLTSILDSVKATRRGVLVQASTLGALEALLEFLRTCDPPIPVSHNDATELASELGVRIFTADIIYHLFDQFTAYMDNFRMARREEFEETAVFPCVLKILPECVFNKKDPIILGVDIEEGILKVGTPLVVPSAGGFFVGKVGSIEREHKEVDRAKKGASVAVRIDNEGSVMYGRHFDHKNKLVSRLTRQSIDALKENFREDLQKEDWQLVIKLKAVFDII</sequence>
<accession>A0AAV0V3H8</accession>
<dbReference type="InterPro" id="IPR029459">
    <property type="entry name" value="EFTU-type"/>
</dbReference>
<dbReference type="AlphaFoldDB" id="A0AAV0V3H8"/>
<gene>
    <name evidence="11" type="ORF">PDE001_LOCUS8921</name>
</gene>
<dbReference type="PROSITE" id="PS51722">
    <property type="entry name" value="G_TR_2"/>
    <property type="match status" value="1"/>
</dbReference>
<evidence type="ECO:0000256" key="1">
    <source>
        <dbReference type="ARBA" id="ARBA00007733"/>
    </source>
</evidence>
<feature type="compositionally biased region" description="Basic and acidic residues" evidence="9">
    <location>
        <begin position="33"/>
        <end position="62"/>
    </location>
</feature>
<dbReference type="InterPro" id="IPR000795">
    <property type="entry name" value="T_Tr_GTP-bd_dom"/>
</dbReference>
<feature type="domain" description="Tr-type G" evidence="10">
    <location>
        <begin position="364"/>
        <end position="582"/>
    </location>
</feature>
<dbReference type="GO" id="GO:0003743">
    <property type="term" value="F:translation initiation factor activity"/>
    <property type="evidence" value="ECO:0007669"/>
    <property type="project" value="UniProtKB-KW"/>
</dbReference>
<evidence type="ECO:0000259" key="10">
    <source>
        <dbReference type="PROSITE" id="PS51722"/>
    </source>
</evidence>
<reference evidence="11" key="1">
    <citation type="submission" date="2022-12" db="EMBL/GenBank/DDBJ databases">
        <authorList>
            <person name="Webb A."/>
        </authorList>
    </citation>
    <scope>NUCLEOTIDE SEQUENCE</scope>
    <source>
        <strain evidence="11">Pd1</strain>
    </source>
</reference>
<feature type="compositionally biased region" description="Acidic residues" evidence="9">
    <location>
        <begin position="231"/>
        <end position="261"/>
    </location>
</feature>
<feature type="compositionally biased region" description="Basic and acidic residues" evidence="9">
    <location>
        <begin position="268"/>
        <end position="279"/>
    </location>
</feature>
<evidence type="ECO:0000256" key="7">
    <source>
        <dbReference type="ARBA" id="ARBA00032478"/>
    </source>
</evidence>
<evidence type="ECO:0000256" key="3">
    <source>
        <dbReference type="ARBA" id="ARBA00022540"/>
    </source>
</evidence>
<comment type="similarity">
    <text evidence="1">Belongs to the TRAFAC class translation factor GTPase superfamily. Classic translation factor GTPase family. IF-2 subfamily.</text>
</comment>
<protein>
    <recommendedName>
        <fullName evidence="2">Eukaryotic translation initiation factor 5B</fullName>
    </recommendedName>
    <alternativeName>
        <fullName evidence="7">Translation initiation factor IF-2</fullName>
    </alternativeName>
</protein>
<evidence type="ECO:0000313" key="12">
    <source>
        <dbReference type="Proteomes" id="UP001162029"/>
    </source>
</evidence>
<name>A0AAV0V3H8_9STRA</name>
<feature type="compositionally biased region" description="Basic and acidic residues" evidence="9">
    <location>
        <begin position="98"/>
        <end position="110"/>
    </location>
</feature>
<dbReference type="InterPro" id="IPR036925">
    <property type="entry name" value="TIF_IF2_dom3_sf"/>
</dbReference>
<feature type="region of interest" description="Disordered" evidence="9">
    <location>
        <begin position="319"/>
        <end position="355"/>
    </location>
</feature>
<dbReference type="NCBIfam" id="TIGR00231">
    <property type="entry name" value="small_GTP"/>
    <property type="match status" value="1"/>
</dbReference>
<dbReference type="Gene3D" id="3.40.50.10050">
    <property type="entry name" value="Translation initiation factor IF- 2, domain 3"/>
    <property type="match status" value="1"/>
</dbReference>